<name>A0A9P1GL21_9DINO</name>
<sequence length="103" mass="11546">MARLRSISMHLLIMFILSQLHTASSFRSEPAPKEDPDPTENLCRASEVQEDEFAPTPSGMDGVFQVPSFDFVGHTLQKFKQPWISYLNISTVDHPDVPSGKLT</sequence>
<feature type="signal peptide" evidence="1">
    <location>
        <begin position="1"/>
        <end position="25"/>
    </location>
</feature>
<keyword evidence="1" id="KW-0732">Signal</keyword>
<evidence type="ECO:0000313" key="3">
    <source>
        <dbReference type="EMBL" id="CAL4801754.1"/>
    </source>
</evidence>
<organism evidence="2">
    <name type="scientific">Cladocopium goreaui</name>
    <dbReference type="NCBI Taxonomy" id="2562237"/>
    <lineage>
        <taxon>Eukaryota</taxon>
        <taxon>Sar</taxon>
        <taxon>Alveolata</taxon>
        <taxon>Dinophyceae</taxon>
        <taxon>Suessiales</taxon>
        <taxon>Symbiodiniaceae</taxon>
        <taxon>Cladocopium</taxon>
    </lineage>
</organism>
<dbReference type="EMBL" id="CAMXCT010006346">
    <property type="protein sequence ID" value="CAI4014442.1"/>
    <property type="molecule type" value="Genomic_DNA"/>
</dbReference>
<protein>
    <submittedName>
        <fullName evidence="2">Uncharacterized protein</fullName>
    </submittedName>
</protein>
<dbReference type="EMBL" id="CAMXCT020006346">
    <property type="protein sequence ID" value="CAL1167817.1"/>
    <property type="molecule type" value="Genomic_DNA"/>
</dbReference>
<comment type="caution">
    <text evidence="2">The sequence shown here is derived from an EMBL/GenBank/DDBJ whole genome shotgun (WGS) entry which is preliminary data.</text>
</comment>
<evidence type="ECO:0000313" key="4">
    <source>
        <dbReference type="Proteomes" id="UP001152797"/>
    </source>
</evidence>
<feature type="chain" id="PRO_5043273158" evidence="1">
    <location>
        <begin position="26"/>
        <end position="103"/>
    </location>
</feature>
<evidence type="ECO:0000313" key="2">
    <source>
        <dbReference type="EMBL" id="CAI4014442.1"/>
    </source>
</evidence>
<keyword evidence="4" id="KW-1185">Reference proteome</keyword>
<dbReference type="EMBL" id="CAMXCT030006346">
    <property type="protein sequence ID" value="CAL4801754.1"/>
    <property type="molecule type" value="Genomic_DNA"/>
</dbReference>
<accession>A0A9P1GL21</accession>
<reference evidence="3 4" key="2">
    <citation type="submission" date="2024-05" db="EMBL/GenBank/DDBJ databases">
        <authorList>
            <person name="Chen Y."/>
            <person name="Shah S."/>
            <person name="Dougan E. K."/>
            <person name="Thang M."/>
            <person name="Chan C."/>
        </authorList>
    </citation>
    <scope>NUCLEOTIDE SEQUENCE [LARGE SCALE GENOMIC DNA]</scope>
</reference>
<gene>
    <name evidence="2" type="ORF">C1SCF055_LOCUS39345</name>
</gene>
<proteinExistence type="predicted"/>
<evidence type="ECO:0000256" key="1">
    <source>
        <dbReference type="SAM" id="SignalP"/>
    </source>
</evidence>
<dbReference type="AlphaFoldDB" id="A0A9P1GL21"/>
<dbReference type="Proteomes" id="UP001152797">
    <property type="component" value="Unassembled WGS sequence"/>
</dbReference>
<reference evidence="2" key="1">
    <citation type="submission" date="2022-10" db="EMBL/GenBank/DDBJ databases">
        <authorList>
            <person name="Chen Y."/>
            <person name="Dougan E. K."/>
            <person name="Chan C."/>
            <person name="Rhodes N."/>
            <person name="Thang M."/>
        </authorList>
    </citation>
    <scope>NUCLEOTIDE SEQUENCE</scope>
</reference>